<dbReference type="InterPro" id="IPR004845">
    <property type="entry name" value="T2SS_GspD_CS"/>
</dbReference>
<reference evidence="10" key="1">
    <citation type="submission" date="2017-09" db="EMBL/GenBank/DDBJ databases">
        <authorList>
            <person name="Varghese N."/>
            <person name="Submissions S."/>
        </authorList>
    </citation>
    <scope>NUCLEOTIDE SEQUENCE [LARGE SCALE GENOMIC DNA]</scope>
    <source>
        <strain evidence="10">MSL47</strain>
    </source>
</reference>
<evidence type="ECO:0000256" key="2">
    <source>
        <dbReference type="ARBA" id="ARBA00022448"/>
    </source>
</evidence>
<dbReference type="PROSITE" id="PS00875">
    <property type="entry name" value="T2SP_D"/>
    <property type="match status" value="1"/>
</dbReference>
<dbReference type="Gene3D" id="3.30.1370.120">
    <property type="match status" value="1"/>
</dbReference>
<keyword evidence="10" id="KW-1185">Reference proteome</keyword>
<dbReference type="STRING" id="1413210.U472_07105"/>
<sequence length="505" mass="56246">MGKRKNKGILIILLICLFTSIFSLYTYAETSLVSLSVRNANIEDVLVMLTEQSGLNLVPDKDLKGQVTLNLKRVKVREALQALTKAYNYQFKRMTDNTYLVSQFENERLNIWVIDGKVTMEAKDANLGDILSSISQISKVNMVLFGPIREQINLKLDDIPIEEAINLILAGGRYTYIRKGDVYLVGEKNVNSPASSVLTGSELIPLEYLQAEKVLKILPSNIPAANVKVINEQNAIMVTGTQSEIEKVKEYIAKIDQKIPQIVVEALIIDISHKKGDSSSLSLNSYLEDDKESITLFDNDLGKFSYKSIIDFSDNFRLNLQALISKGQATIRANPNITTLNGQEATIEVSDVTYYEVINKDENGNEEMKYQSIDAGITLEVTPWVSNSGSITLELKPSISNMKAQYQSRPPDIGRREISTTVRVKDGQTIVLGGLLQDNGSKTSNKVPVLGDIPLLGRLFRSESDDSSKTELVMYITPHILQDGESKEAYENMKEMSKKADEVVN</sequence>
<dbReference type="Proteomes" id="UP000219573">
    <property type="component" value="Unassembled WGS sequence"/>
</dbReference>
<dbReference type="Gene3D" id="3.30.1370.130">
    <property type="match status" value="2"/>
</dbReference>
<dbReference type="RefSeq" id="WP_172431855.1">
    <property type="nucleotide sequence ID" value="NZ_OBDZ01000007.1"/>
</dbReference>
<evidence type="ECO:0000256" key="7">
    <source>
        <dbReference type="RuleBase" id="RU004004"/>
    </source>
</evidence>
<feature type="domain" description="Secretin/TonB short N-terminal" evidence="8">
    <location>
        <begin position="55"/>
        <end position="104"/>
    </location>
</feature>
<comment type="subcellular location">
    <subcellularLocation>
        <location evidence="7">Cell outer membrane</location>
    </subcellularLocation>
    <subcellularLocation>
        <location evidence="1">Membrane</location>
    </subcellularLocation>
</comment>
<protein>
    <submittedName>
        <fullName evidence="9">Type IV pilus assembly protein PilQ</fullName>
    </submittedName>
</protein>
<name>A0A285GGV6_9FIRM</name>
<proteinExistence type="inferred from homology"/>
<dbReference type="Pfam" id="PF03958">
    <property type="entry name" value="Secretin_N"/>
    <property type="match status" value="1"/>
</dbReference>
<keyword evidence="5" id="KW-0998">Cell outer membrane</keyword>
<evidence type="ECO:0000313" key="9">
    <source>
        <dbReference type="EMBL" id="SNY22807.1"/>
    </source>
</evidence>
<dbReference type="GO" id="GO:0009279">
    <property type="term" value="C:cell outer membrane"/>
    <property type="evidence" value="ECO:0007669"/>
    <property type="project" value="UniProtKB-SubCell"/>
</dbReference>
<dbReference type="PRINTS" id="PR00811">
    <property type="entry name" value="BCTERIALGSPD"/>
</dbReference>
<dbReference type="InterPro" id="IPR050810">
    <property type="entry name" value="Bact_Secretion_Sys_Channel"/>
</dbReference>
<comment type="similarity">
    <text evidence="6">Belongs to the bacterial secretin family.</text>
</comment>
<evidence type="ECO:0000256" key="4">
    <source>
        <dbReference type="ARBA" id="ARBA00023136"/>
    </source>
</evidence>
<dbReference type="AlphaFoldDB" id="A0A285GGV6"/>
<keyword evidence="2 7" id="KW-0813">Transport</keyword>
<dbReference type="InterPro" id="IPR005644">
    <property type="entry name" value="NolW-like"/>
</dbReference>
<feature type="domain" description="Secretin/TonB short N-terminal" evidence="8">
    <location>
        <begin position="140"/>
        <end position="188"/>
    </location>
</feature>
<dbReference type="GO" id="GO:0015627">
    <property type="term" value="C:type II protein secretion system complex"/>
    <property type="evidence" value="ECO:0007669"/>
    <property type="project" value="TreeGrafter"/>
</dbReference>
<evidence type="ECO:0000256" key="1">
    <source>
        <dbReference type="ARBA" id="ARBA00004370"/>
    </source>
</evidence>
<evidence type="ECO:0000256" key="3">
    <source>
        <dbReference type="ARBA" id="ARBA00022729"/>
    </source>
</evidence>
<dbReference type="PANTHER" id="PTHR30332:SF24">
    <property type="entry name" value="SECRETIN GSPD-RELATED"/>
    <property type="match status" value="1"/>
</dbReference>
<accession>A0A285GGV6</accession>
<keyword evidence="3" id="KW-0732">Signal</keyword>
<dbReference type="PANTHER" id="PTHR30332">
    <property type="entry name" value="PROBABLE GENERAL SECRETION PATHWAY PROTEIN D"/>
    <property type="match status" value="1"/>
</dbReference>
<dbReference type="GO" id="GO:0009306">
    <property type="term" value="P:protein secretion"/>
    <property type="evidence" value="ECO:0007669"/>
    <property type="project" value="InterPro"/>
</dbReference>
<evidence type="ECO:0000256" key="6">
    <source>
        <dbReference type="RuleBase" id="RU004003"/>
    </source>
</evidence>
<evidence type="ECO:0000259" key="8">
    <source>
        <dbReference type="SMART" id="SM00965"/>
    </source>
</evidence>
<dbReference type="InterPro" id="IPR038591">
    <property type="entry name" value="NolW-like_sf"/>
</dbReference>
<keyword evidence="4" id="KW-0472">Membrane</keyword>
<dbReference type="Pfam" id="PF00263">
    <property type="entry name" value="Secretin"/>
    <property type="match status" value="1"/>
</dbReference>
<organism evidence="9 10">
    <name type="scientific">Orenia metallireducens</name>
    <dbReference type="NCBI Taxonomy" id="1413210"/>
    <lineage>
        <taxon>Bacteria</taxon>
        <taxon>Bacillati</taxon>
        <taxon>Bacillota</taxon>
        <taxon>Clostridia</taxon>
        <taxon>Halanaerobiales</taxon>
        <taxon>Halobacteroidaceae</taxon>
        <taxon>Orenia</taxon>
    </lineage>
</organism>
<dbReference type="InterPro" id="IPR011662">
    <property type="entry name" value="Secretin/TonB_short_N"/>
</dbReference>
<evidence type="ECO:0000313" key="10">
    <source>
        <dbReference type="Proteomes" id="UP000219573"/>
    </source>
</evidence>
<dbReference type="Pfam" id="PF07660">
    <property type="entry name" value="STN"/>
    <property type="match status" value="1"/>
</dbReference>
<dbReference type="EMBL" id="OBDZ01000007">
    <property type="protein sequence ID" value="SNY22807.1"/>
    <property type="molecule type" value="Genomic_DNA"/>
</dbReference>
<dbReference type="InterPro" id="IPR004846">
    <property type="entry name" value="T2SS/T3SS_dom"/>
</dbReference>
<dbReference type="SMART" id="SM00965">
    <property type="entry name" value="STN"/>
    <property type="match status" value="2"/>
</dbReference>
<evidence type="ECO:0000256" key="5">
    <source>
        <dbReference type="ARBA" id="ARBA00023237"/>
    </source>
</evidence>
<dbReference type="InterPro" id="IPR001775">
    <property type="entry name" value="GspD/PilQ"/>
</dbReference>
<gene>
    <name evidence="9" type="ORF">SAMN06265827_107124</name>
</gene>